<dbReference type="Gene3D" id="1.20.1250.20">
    <property type="entry name" value="MFS general substrate transporter like domains"/>
    <property type="match status" value="1"/>
</dbReference>
<organism evidence="6 7">
    <name type="scientific">Psychromonas aquatilis</name>
    <dbReference type="NCBI Taxonomy" id="2005072"/>
    <lineage>
        <taxon>Bacteria</taxon>
        <taxon>Pseudomonadati</taxon>
        <taxon>Pseudomonadota</taxon>
        <taxon>Gammaproteobacteria</taxon>
        <taxon>Alteromonadales</taxon>
        <taxon>Psychromonadaceae</taxon>
        <taxon>Psychromonas</taxon>
    </lineage>
</organism>
<keyword evidence="2 4" id="KW-1133">Transmembrane helix</keyword>
<evidence type="ECO:0000313" key="7">
    <source>
        <dbReference type="Proteomes" id="UP001369082"/>
    </source>
</evidence>
<feature type="non-terminal residue" evidence="6">
    <location>
        <position position="73"/>
    </location>
</feature>
<keyword evidence="7" id="KW-1185">Reference proteome</keyword>
<dbReference type="Proteomes" id="UP001369082">
    <property type="component" value="Unassembled WGS sequence"/>
</dbReference>
<dbReference type="InterPro" id="IPR020846">
    <property type="entry name" value="MFS_dom"/>
</dbReference>
<feature type="domain" description="Major facilitator superfamily (MFS) profile" evidence="5">
    <location>
        <begin position="1"/>
        <end position="73"/>
    </location>
</feature>
<keyword evidence="1 4" id="KW-0812">Transmembrane</keyword>
<protein>
    <submittedName>
        <fullName evidence="6">MFS transporter</fullName>
    </submittedName>
</protein>
<evidence type="ECO:0000256" key="2">
    <source>
        <dbReference type="ARBA" id="ARBA00022989"/>
    </source>
</evidence>
<dbReference type="PANTHER" id="PTHR42910:SF1">
    <property type="entry name" value="MAJOR FACILITATOR SUPERFAMILY (MFS) PROFILE DOMAIN-CONTAINING PROTEIN"/>
    <property type="match status" value="1"/>
</dbReference>
<sequence length="73" mass="7455">YYAQALFHSLAEVFGTSIGSTGLIITMTQLGYVLGVVLLVALGDLLERRRLITIVTAGSAIGLAGAAMSTGIG</sequence>
<gene>
    <name evidence="6" type="ORF">V6256_15725</name>
</gene>
<dbReference type="PROSITE" id="PS50850">
    <property type="entry name" value="MFS"/>
    <property type="match status" value="1"/>
</dbReference>
<name>A0ABU9GUS9_9GAMM</name>
<evidence type="ECO:0000259" key="5">
    <source>
        <dbReference type="PROSITE" id="PS50850"/>
    </source>
</evidence>
<dbReference type="EMBL" id="JBAKAZ010000328">
    <property type="protein sequence ID" value="MEL0631021.1"/>
    <property type="molecule type" value="Genomic_DNA"/>
</dbReference>
<keyword evidence="3 4" id="KW-0472">Membrane</keyword>
<comment type="caution">
    <text evidence="6">The sequence shown here is derived from an EMBL/GenBank/DDBJ whole genome shotgun (WGS) entry which is preliminary data.</text>
</comment>
<feature type="transmembrane region" description="Helical" evidence="4">
    <location>
        <begin position="20"/>
        <end position="42"/>
    </location>
</feature>
<feature type="non-terminal residue" evidence="6">
    <location>
        <position position="1"/>
    </location>
</feature>
<dbReference type="SUPFAM" id="SSF103473">
    <property type="entry name" value="MFS general substrate transporter"/>
    <property type="match status" value="1"/>
</dbReference>
<reference evidence="6 7" key="1">
    <citation type="submission" date="2024-02" db="EMBL/GenBank/DDBJ databases">
        <title>Bacteria isolated from the canopy kelp, Nereocystis luetkeana.</title>
        <authorList>
            <person name="Pfister C.A."/>
            <person name="Younker I.T."/>
            <person name="Light S.H."/>
        </authorList>
    </citation>
    <scope>NUCLEOTIDE SEQUENCE [LARGE SCALE GENOMIC DNA]</scope>
    <source>
        <strain evidence="6 7">TI.1.05</strain>
    </source>
</reference>
<evidence type="ECO:0000256" key="1">
    <source>
        <dbReference type="ARBA" id="ARBA00022692"/>
    </source>
</evidence>
<evidence type="ECO:0000256" key="4">
    <source>
        <dbReference type="SAM" id="Phobius"/>
    </source>
</evidence>
<dbReference type="InterPro" id="IPR036259">
    <property type="entry name" value="MFS_trans_sf"/>
</dbReference>
<dbReference type="PANTHER" id="PTHR42910">
    <property type="entry name" value="TRANSPORTER SCO4007-RELATED"/>
    <property type="match status" value="1"/>
</dbReference>
<evidence type="ECO:0000256" key="3">
    <source>
        <dbReference type="ARBA" id="ARBA00023136"/>
    </source>
</evidence>
<feature type="transmembrane region" description="Helical" evidence="4">
    <location>
        <begin position="51"/>
        <end position="72"/>
    </location>
</feature>
<proteinExistence type="predicted"/>
<accession>A0ABU9GUS9</accession>
<evidence type="ECO:0000313" key="6">
    <source>
        <dbReference type="EMBL" id="MEL0631021.1"/>
    </source>
</evidence>